<keyword evidence="4" id="KW-0493">Microtubule</keyword>
<dbReference type="PROSITE" id="PS50005">
    <property type="entry name" value="TPR"/>
    <property type="match status" value="1"/>
</dbReference>
<keyword evidence="3" id="KW-0963">Cytoplasm</keyword>
<dbReference type="GO" id="GO:0007018">
    <property type="term" value="P:microtubule-based movement"/>
    <property type="evidence" value="ECO:0007669"/>
    <property type="project" value="TreeGrafter"/>
</dbReference>
<sequence>MREQTWGSTHPEVATSLNNLGALYVNQGDYAKAESILMRALAIREHAFGPEHPNTKTVQKKL</sequence>
<keyword evidence="12" id="KW-1185">Reference proteome</keyword>
<dbReference type="Proteomes" id="UP001302494">
    <property type="component" value="Chromosome"/>
</dbReference>
<keyword evidence="5" id="KW-0677">Repeat</keyword>
<dbReference type="AlphaFoldDB" id="A0AA96GNM8"/>
<comment type="subcellular location">
    <subcellularLocation>
        <location evidence="1">Cytoplasm</location>
        <location evidence="1">Cytoskeleton</location>
    </subcellularLocation>
</comment>
<evidence type="ECO:0000256" key="3">
    <source>
        <dbReference type="ARBA" id="ARBA00022490"/>
    </source>
</evidence>
<dbReference type="Pfam" id="PF13374">
    <property type="entry name" value="TPR_10"/>
    <property type="match status" value="1"/>
</dbReference>
<feature type="repeat" description="TPR" evidence="10">
    <location>
        <begin position="14"/>
        <end position="47"/>
    </location>
</feature>
<evidence type="ECO:0000256" key="2">
    <source>
        <dbReference type="ARBA" id="ARBA00009622"/>
    </source>
</evidence>
<evidence type="ECO:0000256" key="6">
    <source>
        <dbReference type="ARBA" id="ARBA00022803"/>
    </source>
</evidence>
<dbReference type="PANTHER" id="PTHR45783:SF3">
    <property type="entry name" value="KINESIN LIGHT CHAIN"/>
    <property type="match status" value="1"/>
</dbReference>
<dbReference type="GO" id="GO:0005737">
    <property type="term" value="C:cytoplasm"/>
    <property type="evidence" value="ECO:0007669"/>
    <property type="project" value="TreeGrafter"/>
</dbReference>
<keyword evidence="8" id="KW-0505">Motor protein</keyword>
<dbReference type="InterPro" id="IPR002151">
    <property type="entry name" value="Kinesin_light"/>
</dbReference>
<evidence type="ECO:0000313" key="11">
    <source>
        <dbReference type="EMBL" id="WNM64202.1"/>
    </source>
</evidence>
<dbReference type="SMART" id="SM00028">
    <property type="entry name" value="TPR"/>
    <property type="match status" value="1"/>
</dbReference>
<keyword evidence="7" id="KW-0175">Coiled coil</keyword>
<dbReference type="Gene3D" id="1.25.40.10">
    <property type="entry name" value="Tetratricopeptide repeat domain"/>
    <property type="match status" value="1"/>
</dbReference>
<proteinExistence type="inferred from homology"/>
<evidence type="ECO:0000256" key="4">
    <source>
        <dbReference type="ARBA" id="ARBA00022701"/>
    </source>
</evidence>
<comment type="similarity">
    <text evidence="2">Belongs to the kinesin light chain family.</text>
</comment>
<evidence type="ECO:0000256" key="5">
    <source>
        <dbReference type="ARBA" id="ARBA00022737"/>
    </source>
</evidence>
<evidence type="ECO:0000256" key="7">
    <source>
        <dbReference type="ARBA" id="ARBA00023054"/>
    </source>
</evidence>
<dbReference type="GO" id="GO:0005874">
    <property type="term" value="C:microtubule"/>
    <property type="evidence" value="ECO:0007669"/>
    <property type="project" value="UniProtKB-KW"/>
</dbReference>
<protein>
    <submittedName>
        <fullName evidence="11">Tetratricopeptide repeat protein</fullName>
    </submittedName>
</protein>
<evidence type="ECO:0000313" key="12">
    <source>
        <dbReference type="Proteomes" id="UP001302494"/>
    </source>
</evidence>
<accession>A0AA96GNM8</accession>
<dbReference type="InterPro" id="IPR011990">
    <property type="entry name" value="TPR-like_helical_dom_sf"/>
</dbReference>
<dbReference type="SUPFAM" id="SSF48452">
    <property type="entry name" value="TPR-like"/>
    <property type="match status" value="1"/>
</dbReference>
<dbReference type="GO" id="GO:0019894">
    <property type="term" value="F:kinesin binding"/>
    <property type="evidence" value="ECO:0007669"/>
    <property type="project" value="TreeGrafter"/>
</dbReference>
<organism evidence="11 12">
    <name type="scientific">Candidatus Nitrospira neomarina</name>
    <dbReference type="NCBI Taxonomy" id="3020899"/>
    <lineage>
        <taxon>Bacteria</taxon>
        <taxon>Pseudomonadati</taxon>
        <taxon>Nitrospirota</taxon>
        <taxon>Nitrospiria</taxon>
        <taxon>Nitrospirales</taxon>
        <taxon>Nitrospiraceae</taxon>
        <taxon>Nitrospira</taxon>
    </lineage>
</organism>
<dbReference type="EMBL" id="CP116968">
    <property type="protein sequence ID" value="WNM64202.1"/>
    <property type="molecule type" value="Genomic_DNA"/>
</dbReference>
<keyword evidence="6 10" id="KW-0802">TPR repeat</keyword>
<evidence type="ECO:0000256" key="8">
    <source>
        <dbReference type="ARBA" id="ARBA00023175"/>
    </source>
</evidence>
<evidence type="ECO:0000256" key="9">
    <source>
        <dbReference type="ARBA" id="ARBA00023212"/>
    </source>
</evidence>
<evidence type="ECO:0000256" key="10">
    <source>
        <dbReference type="PROSITE-ProRule" id="PRU00339"/>
    </source>
</evidence>
<name>A0AA96GNM8_9BACT</name>
<reference evidence="11 12" key="1">
    <citation type="submission" date="2023-01" db="EMBL/GenBank/DDBJ databases">
        <title>Cultivation and genomic characterization of new, ubiquitous marine nitrite-oxidizing bacteria from the Nitrospirales.</title>
        <authorList>
            <person name="Mueller A.J."/>
            <person name="Daebeler A."/>
            <person name="Herbold C.W."/>
            <person name="Kirkegaard R.H."/>
            <person name="Daims H."/>
        </authorList>
    </citation>
    <scope>NUCLEOTIDE SEQUENCE [LARGE SCALE GENOMIC DNA]</scope>
    <source>
        <strain evidence="11 12">DK</strain>
    </source>
</reference>
<dbReference type="KEGG" id="nneo:PQG83_16040"/>
<gene>
    <name evidence="11" type="ORF">PQG83_16040</name>
</gene>
<dbReference type="GO" id="GO:0005871">
    <property type="term" value="C:kinesin complex"/>
    <property type="evidence" value="ECO:0007669"/>
    <property type="project" value="InterPro"/>
</dbReference>
<dbReference type="InterPro" id="IPR019734">
    <property type="entry name" value="TPR_rpt"/>
</dbReference>
<keyword evidence="9" id="KW-0206">Cytoskeleton</keyword>
<dbReference type="PANTHER" id="PTHR45783">
    <property type="entry name" value="KINESIN LIGHT CHAIN"/>
    <property type="match status" value="1"/>
</dbReference>
<evidence type="ECO:0000256" key="1">
    <source>
        <dbReference type="ARBA" id="ARBA00004245"/>
    </source>
</evidence>